<keyword evidence="10" id="KW-1185">Reference proteome</keyword>
<reference evidence="9" key="2">
    <citation type="submission" date="2025-09" db="UniProtKB">
        <authorList>
            <consortium name="Ensembl"/>
        </authorList>
    </citation>
    <scope>IDENTIFICATION</scope>
</reference>
<comment type="function">
    <text evidence="7">May play a role in fatty acid biosynthesis and insulin sensitivity.</text>
</comment>
<evidence type="ECO:0000256" key="8">
    <source>
        <dbReference type="ARBA" id="ARBA00040545"/>
    </source>
</evidence>
<organism evidence="9 10">
    <name type="scientific">Monodon monoceros</name>
    <name type="common">Narwhal</name>
    <name type="synonym">Ceratodon monodon</name>
    <dbReference type="NCBI Taxonomy" id="40151"/>
    <lineage>
        <taxon>Eukaryota</taxon>
        <taxon>Metazoa</taxon>
        <taxon>Chordata</taxon>
        <taxon>Craniata</taxon>
        <taxon>Vertebrata</taxon>
        <taxon>Euteleostomi</taxon>
        <taxon>Mammalia</taxon>
        <taxon>Eutheria</taxon>
        <taxon>Laurasiatheria</taxon>
        <taxon>Artiodactyla</taxon>
        <taxon>Whippomorpha</taxon>
        <taxon>Cetacea</taxon>
        <taxon>Odontoceti</taxon>
        <taxon>Monodontidae</taxon>
        <taxon>Monodon</taxon>
    </lineage>
</organism>
<dbReference type="Gene3D" id="1.10.12.10">
    <property type="entry name" value="Lyase 2-enoyl-coa Hydratase, Chain A, domain 2"/>
    <property type="match status" value="1"/>
</dbReference>
<accession>A0A8C6FAJ5</accession>
<name>A0A8C6FAJ5_MONMO</name>
<sequence>MRPWVSWYTQARPSPKTKLWDQRDDSEKSTVALVPESSPFCNCVSSLVSTRDLLENRCLTLHCHHKILAAAFQAIWNYSYQNRELTDEHGPDYHAEVFRTCSEVSQDPPGPHHRVVNGLATAAGCQLVASCDIAVASDKSSFAMPGVNIGLFCSTPGVALGRAVLRKVALEVLFTGEPVSAREALLHGLLSRVVPEDETTQMAKKVASPDQPVLSLGKATLYGQLARDLRTACHLTSQVMVDNLGLPDAQEGVKAFLQKRKPVWSH</sequence>
<dbReference type="Pfam" id="PF00378">
    <property type="entry name" value="ECH_1"/>
    <property type="match status" value="1"/>
</dbReference>
<dbReference type="CDD" id="cd06558">
    <property type="entry name" value="crotonase-like"/>
    <property type="match status" value="1"/>
</dbReference>
<dbReference type="AlphaFoldDB" id="A0A8C6FAJ5"/>
<comment type="subcellular location">
    <subcellularLocation>
        <location evidence="1">Mitochondrion</location>
    </subcellularLocation>
</comment>
<dbReference type="PANTHER" id="PTHR43602">
    <property type="match status" value="1"/>
</dbReference>
<dbReference type="GO" id="GO:1900078">
    <property type="term" value="P:positive regulation of cellular response to insulin stimulus"/>
    <property type="evidence" value="ECO:0007669"/>
    <property type="project" value="Ensembl"/>
</dbReference>
<evidence type="ECO:0000256" key="2">
    <source>
        <dbReference type="ARBA" id="ARBA00005254"/>
    </source>
</evidence>
<evidence type="ECO:0000313" key="9">
    <source>
        <dbReference type="Ensembl" id="ENSMMNP00015022340.1"/>
    </source>
</evidence>
<keyword evidence="3" id="KW-0276">Fatty acid metabolism</keyword>
<evidence type="ECO:0000256" key="6">
    <source>
        <dbReference type="ARBA" id="ARBA00023128"/>
    </source>
</evidence>
<comment type="similarity">
    <text evidence="2">Belongs to the enoyl-CoA hydratase/isomerase family.</text>
</comment>
<proteinExistence type="inferred from homology"/>
<evidence type="ECO:0000256" key="4">
    <source>
        <dbReference type="ARBA" id="ARBA00022946"/>
    </source>
</evidence>
<dbReference type="GO" id="GO:0005739">
    <property type="term" value="C:mitochondrion"/>
    <property type="evidence" value="ECO:0007669"/>
    <property type="project" value="UniProtKB-SubCell"/>
</dbReference>
<evidence type="ECO:0000256" key="5">
    <source>
        <dbReference type="ARBA" id="ARBA00023098"/>
    </source>
</evidence>
<evidence type="ECO:0000313" key="10">
    <source>
        <dbReference type="Proteomes" id="UP000694561"/>
    </source>
</evidence>
<dbReference type="SUPFAM" id="SSF52096">
    <property type="entry name" value="ClpP/crotonase"/>
    <property type="match status" value="1"/>
</dbReference>
<dbReference type="InterPro" id="IPR052377">
    <property type="entry name" value="Mitochondrial_ECH-domain"/>
</dbReference>
<dbReference type="InterPro" id="IPR014748">
    <property type="entry name" value="Enoyl-CoA_hydra_C"/>
</dbReference>
<keyword evidence="4" id="KW-0809">Transit peptide</keyword>
<gene>
    <name evidence="9" type="primary">ECHDC3</name>
</gene>
<dbReference type="Ensembl" id="ENSMMNT00015024557.1">
    <property type="protein sequence ID" value="ENSMMNP00015022340.1"/>
    <property type="gene ID" value="ENSMMNG00015016430.1"/>
</dbReference>
<dbReference type="GO" id="GO:0006631">
    <property type="term" value="P:fatty acid metabolic process"/>
    <property type="evidence" value="ECO:0007669"/>
    <property type="project" value="UniProtKB-KW"/>
</dbReference>
<reference evidence="9" key="1">
    <citation type="submission" date="2025-08" db="UniProtKB">
        <authorList>
            <consortium name="Ensembl"/>
        </authorList>
    </citation>
    <scope>IDENTIFICATION</scope>
</reference>
<protein>
    <recommendedName>
        <fullName evidence="8">Enoyl-CoA hydratase domain-containing protein 3, mitochondrial</fullName>
    </recommendedName>
</protein>
<dbReference type="GO" id="GO:0016836">
    <property type="term" value="F:hydro-lyase activity"/>
    <property type="evidence" value="ECO:0007669"/>
    <property type="project" value="TreeGrafter"/>
</dbReference>
<keyword evidence="5" id="KW-0443">Lipid metabolism</keyword>
<dbReference type="Gene3D" id="3.90.226.10">
    <property type="entry name" value="2-enoyl-CoA Hydratase, Chain A, domain 1"/>
    <property type="match status" value="1"/>
</dbReference>
<dbReference type="PANTHER" id="PTHR43602:SF1">
    <property type="entry name" value="ENOYL-COA HYDRATASE DOMAIN-CONTAINING PROTEIN 3, MITOCHONDRIAL"/>
    <property type="match status" value="1"/>
</dbReference>
<evidence type="ECO:0000256" key="1">
    <source>
        <dbReference type="ARBA" id="ARBA00004173"/>
    </source>
</evidence>
<keyword evidence="6" id="KW-0496">Mitochondrion</keyword>
<dbReference type="Proteomes" id="UP000694561">
    <property type="component" value="Unplaced"/>
</dbReference>
<dbReference type="GeneTree" id="ENSGT00940000157926"/>
<evidence type="ECO:0000256" key="7">
    <source>
        <dbReference type="ARBA" id="ARBA00037410"/>
    </source>
</evidence>
<dbReference type="InterPro" id="IPR001753">
    <property type="entry name" value="Enoyl-CoA_hydra/iso"/>
</dbReference>
<dbReference type="InterPro" id="IPR029045">
    <property type="entry name" value="ClpP/crotonase-like_dom_sf"/>
</dbReference>
<evidence type="ECO:0000256" key="3">
    <source>
        <dbReference type="ARBA" id="ARBA00022832"/>
    </source>
</evidence>